<dbReference type="InterPro" id="IPR005481">
    <property type="entry name" value="BC-like_N"/>
</dbReference>
<dbReference type="PROSITE" id="PS00866">
    <property type="entry name" value="CPSASE_1"/>
    <property type="match status" value="1"/>
</dbReference>
<dbReference type="SUPFAM" id="SSF52440">
    <property type="entry name" value="PreATP-grasp domain"/>
    <property type="match status" value="1"/>
</dbReference>
<evidence type="ECO:0000313" key="10">
    <source>
        <dbReference type="Proteomes" id="UP001501578"/>
    </source>
</evidence>
<proteinExistence type="predicted"/>
<dbReference type="InterPro" id="IPR011054">
    <property type="entry name" value="Rudment_hybrid_motif"/>
</dbReference>
<feature type="domain" description="Biotin carboxylation" evidence="8">
    <location>
        <begin position="1"/>
        <end position="448"/>
    </location>
</feature>
<dbReference type="InterPro" id="IPR050856">
    <property type="entry name" value="Biotin_carboxylase_complex"/>
</dbReference>
<evidence type="ECO:0000259" key="7">
    <source>
        <dbReference type="PROSITE" id="PS50975"/>
    </source>
</evidence>
<dbReference type="InterPro" id="IPR011764">
    <property type="entry name" value="Biotin_carboxylation_dom"/>
</dbReference>
<keyword evidence="5" id="KW-0092">Biotin</keyword>
<keyword evidence="10" id="KW-1185">Reference proteome</keyword>
<feature type="domain" description="ATP-grasp" evidence="7">
    <location>
        <begin position="120"/>
        <end position="317"/>
    </location>
</feature>
<dbReference type="SUPFAM" id="SSF56059">
    <property type="entry name" value="Glutathione synthetase ATP-binding domain-like"/>
    <property type="match status" value="1"/>
</dbReference>
<dbReference type="EC" id="6.3.4.14" evidence="1"/>
<keyword evidence="4 6" id="KW-0067">ATP-binding</keyword>
<dbReference type="PROSITE" id="PS50979">
    <property type="entry name" value="BC"/>
    <property type="match status" value="1"/>
</dbReference>
<comment type="caution">
    <text evidence="9">The sequence shown here is derived from an EMBL/GenBank/DDBJ whole genome shotgun (WGS) entry which is preliminary data.</text>
</comment>
<evidence type="ECO:0000256" key="1">
    <source>
        <dbReference type="ARBA" id="ARBA00013263"/>
    </source>
</evidence>
<sequence length="452" mass="48712">MFSRLLIANRGEIALRIARACRELGIGVVAVYSSADRDSPVVRMADQAVHIGPPPPGASYLNIPNIIEAARTTGADAVHPGYGFLSEDPDFAEICAQEDLVFVGPRPEVMQRLGNKATARALMAEAGLPMLPGTIEPVASVREGAAVAAEIGYPVIIKAAAGGGGRGMAVVHEPGEFAEAFTATRASAHAVFRDPTVYVERYLTGARHVEVQIMCGLDGDGVHLGERDCSIQRRHQKLIEETPCTRLDAAGRARIGELALRGALSVGYSGAGTMEFLLDEEGRFSFMEMNTRIQVEHPVTEMVTGLDLIKEQIRVAAGLPLSLKQEDVVLTGASVECRINAEDPDRDFAPAPGPLEVFEPPSGPWTRVDSGYTAGMEVGPYYDPMLAKLVVWAPTRDEALDRMDRALAEFRVEGRGLRTTIGFHRAVIAHPTFRAGEHDLRFLERLRAGGGL</sequence>
<dbReference type="PANTHER" id="PTHR18866">
    <property type="entry name" value="CARBOXYLASE:PYRUVATE/ACETYL-COA/PROPIONYL-COA CARBOXYLASE"/>
    <property type="match status" value="1"/>
</dbReference>
<evidence type="ECO:0000256" key="2">
    <source>
        <dbReference type="ARBA" id="ARBA00022598"/>
    </source>
</evidence>
<dbReference type="PANTHER" id="PTHR18866:SF33">
    <property type="entry name" value="METHYLCROTONOYL-COA CARBOXYLASE SUBUNIT ALPHA, MITOCHONDRIAL-RELATED"/>
    <property type="match status" value="1"/>
</dbReference>
<dbReference type="Gene3D" id="3.30.470.20">
    <property type="entry name" value="ATP-grasp fold, B domain"/>
    <property type="match status" value="1"/>
</dbReference>
<dbReference type="Proteomes" id="UP001501578">
    <property type="component" value="Unassembled WGS sequence"/>
</dbReference>
<dbReference type="InterPro" id="IPR016185">
    <property type="entry name" value="PreATP-grasp_dom_sf"/>
</dbReference>
<name>A0ABP4AVD5_9ACTN</name>
<dbReference type="EMBL" id="BAAAHQ010000031">
    <property type="protein sequence ID" value="GAA0941692.1"/>
    <property type="molecule type" value="Genomic_DNA"/>
</dbReference>
<dbReference type="NCBIfam" id="NF006367">
    <property type="entry name" value="PRK08591.1"/>
    <property type="match status" value="1"/>
</dbReference>
<gene>
    <name evidence="9" type="primary">accC</name>
    <name evidence="9" type="ORF">GCM10009560_53850</name>
</gene>
<dbReference type="Pfam" id="PF02785">
    <property type="entry name" value="Biotin_carb_C"/>
    <property type="match status" value="1"/>
</dbReference>
<dbReference type="InterPro" id="IPR005482">
    <property type="entry name" value="Biotin_COase_C"/>
</dbReference>
<organism evidence="9 10">
    <name type="scientific">Nonomuraea longicatena</name>
    <dbReference type="NCBI Taxonomy" id="83682"/>
    <lineage>
        <taxon>Bacteria</taxon>
        <taxon>Bacillati</taxon>
        <taxon>Actinomycetota</taxon>
        <taxon>Actinomycetes</taxon>
        <taxon>Streptosporangiales</taxon>
        <taxon>Streptosporangiaceae</taxon>
        <taxon>Nonomuraea</taxon>
    </lineage>
</organism>
<evidence type="ECO:0000259" key="8">
    <source>
        <dbReference type="PROSITE" id="PS50979"/>
    </source>
</evidence>
<dbReference type="InterPro" id="IPR011761">
    <property type="entry name" value="ATP-grasp"/>
</dbReference>
<dbReference type="SMART" id="SM00878">
    <property type="entry name" value="Biotin_carb_C"/>
    <property type="match status" value="1"/>
</dbReference>
<reference evidence="10" key="1">
    <citation type="journal article" date="2019" name="Int. J. Syst. Evol. Microbiol.">
        <title>The Global Catalogue of Microorganisms (GCM) 10K type strain sequencing project: providing services to taxonomists for standard genome sequencing and annotation.</title>
        <authorList>
            <consortium name="The Broad Institute Genomics Platform"/>
            <consortium name="The Broad Institute Genome Sequencing Center for Infectious Disease"/>
            <person name="Wu L."/>
            <person name="Ma J."/>
        </authorList>
    </citation>
    <scope>NUCLEOTIDE SEQUENCE [LARGE SCALE GENOMIC DNA]</scope>
    <source>
        <strain evidence="10">JCM 11136</strain>
    </source>
</reference>
<dbReference type="PROSITE" id="PS00867">
    <property type="entry name" value="CPSASE_2"/>
    <property type="match status" value="1"/>
</dbReference>
<protein>
    <recommendedName>
        <fullName evidence="1">biotin carboxylase</fullName>
        <ecNumber evidence="1">6.3.4.14</ecNumber>
    </recommendedName>
</protein>
<evidence type="ECO:0000256" key="6">
    <source>
        <dbReference type="PROSITE-ProRule" id="PRU00409"/>
    </source>
</evidence>
<dbReference type="SUPFAM" id="SSF51246">
    <property type="entry name" value="Rudiment single hybrid motif"/>
    <property type="match status" value="1"/>
</dbReference>
<evidence type="ECO:0000256" key="4">
    <source>
        <dbReference type="ARBA" id="ARBA00022840"/>
    </source>
</evidence>
<evidence type="ECO:0000256" key="5">
    <source>
        <dbReference type="ARBA" id="ARBA00023267"/>
    </source>
</evidence>
<dbReference type="InterPro" id="IPR005479">
    <property type="entry name" value="CPAse_ATP-bd"/>
</dbReference>
<dbReference type="RefSeq" id="WP_343952832.1">
    <property type="nucleotide sequence ID" value="NZ_BAAAHQ010000031.1"/>
</dbReference>
<evidence type="ECO:0000256" key="3">
    <source>
        <dbReference type="ARBA" id="ARBA00022741"/>
    </source>
</evidence>
<keyword evidence="3 6" id="KW-0547">Nucleotide-binding</keyword>
<accession>A0ABP4AVD5</accession>
<dbReference type="PROSITE" id="PS50975">
    <property type="entry name" value="ATP_GRASP"/>
    <property type="match status" value="1"/>
</dbReference>
<keyword evidence="2" id="KW-0436">Ligase</keyword>
<evidence type="ECO:0000313" key="9">
    <source>
        <dbReference type="EMBL" id="GAA0941692.1"/>
    </source>
</evidence>
<dbReference type="Pfam" id="PF02786">
    <property type="entry name" value="CPSase_L_D2"/>
    <property type="match status" value="1"/>
</dbReference>
<dbReference type="Pfam" id="PF00289">
    <property type="entry name" value="Biotin_carb_N"/>
    <property type="match status" value="1"/>
</dbReference>